<dbReference type="InterPro" id="IPR036873">
    <property type="entry name" value="Rhodanese-like_dom_sf"/>
</dbReference>
<feature type="domain" description="Rhodanese" evidence="4">
    <location>
        <begin position="728"/>
        <end position="827"/>
    </location>
</feature>
<name>A0A8B6FI82_MYTGA</name>
<dbReference type="PROSITE" id="PS50086">
    <property type="entry name" value="TBC_RABGAP"/>
    <property type="match status" value="1"/>
</dbReference>
<comment type="caution">
    <text evidence="5">The sequence shown here is derived from an EMBL/GenBank/DDBJ whole genome shotgun (WGS) entry which is preliminary data.</text>
</comment>
<proteinExistence type="predicted"/>
<feature type="domain" description="Rab-GAP TBC" evidence="3">
    <location>
        <begin position="421"/>
        <end position="590"/>
    </location>
</feature>
<dbReference type="FunFam" id="1.10.8.270:FF:000044">
    <property type="entry name" value="TBC Kinase homolog"/>
    <property type="match status" value="1"/>
</dbReference>
<dbReference type="Pfam" id="PF00581">
    <property type="entry name" value="Rhodanese"/>
    <property type="match status" value="1"/>
</dbReference>
<dbReference type="GO" id="GO:0005096">
    <property type="term" value="F:GTPase activator activity"/>
    <property type="evidence" value="ECO:0007669"/>
    <property type="project" value="UniProtKB-KW"/>
</dbReference>
<dbReference type="SUPFAM" id="SSF47923">
    <property type="entry name" value="Ypt/Rab-GAP domain of gyp1p"/>
    <property type="match status" value="2"/>
</dbReference>
<evidence type="ECO:0000313" key="6">
    <source>
        <dbReference type="Proteomes" id="UP000596742"/>
    </source>
</evidence>
<dbReference type="SUPFAM" id="SSF56112">
    <property type="entry name" value="Protein kinase-like (PK-like)"/>
    <property type="match status" value="1"/>
</dbReference>
<dbReference type="Gene3D" id="1.10.510.10">
    <property type="entry name" value="Transferase(Phosphotransferase) domain 1"/>
    <property type="match status" value="1"/>
</dbReference>
<evidence type="ECO:0000259" key="3">
    <source>
        <dbReference type="PROSITE" id="PS50086"/>
    </source>
</evidence>
<dbReference type="AlphaFoldDB" id="A0A8B6FI82"/>
<dbReference type="EMBL" id="UYJE01006793">
    <property type="protein sequence ID" value="VDI49119.1"/>
    <property type="molecule type" value="Genomic_DNA"/>
</dbReference>
<dbReference type="Pfam" id="PF00566">
    <property type="entry name" value="RabGAP-TBC"/>
    <property type="match status" value="1"/>
</dbReference>
<keyword evidence="6" id="KW-1185">Reference proteome</keyword>
<dbReference type="InterPro" id="IPR001763">
    <property type="entry name" value="Rhodanese-like_dom"/>
</dbReference>
<dbReference type="OrthoDB" id="1668230at2759"/>
<dbReference type="SUPFAM" id="SSF52821">
    <property type="entry name" value="Rhodanese/Cell cycle control phosphatase"/>
    <property type="match status" value="1"/>
</dbReference>
<organism evidence="5 6">
    <name type="scientific">Mytilus galloprovincialis</name>
    <name type="common">Mediterranean mussel</name>
    <dbReference type="NCBI Taxonomy" id="29158"/>
    <lineage>
        <taxon>Eukaryota</taxon>
        <taxon>Metazoa</taxon>
        <taxon>Spiralia</taxon>
        <taxon>Lophotrochozoa</taxon>
        <taxon>Mollusca</taxon>
        <taxon>Bivalvia</taxon>
        <taxon>Autobranchia</taxon>
        <taxon>Pteriomorphia</taxon>
        <taxon>Mytilida</taxon>
        <taxon>Mytiloidea</taxon>
        <taxon>Mytilidae</taxon>
        <taxon>Mytilinae</taxon>
        <taxon>Mytilus</taxon>
    </lineage>
</organism>
<dbReference type="FunFam" id="1.10.472.80:FF:000015">
    <property type="entry name" value="TBC domain-containing protein kinase-like protein"/>
    <property type="match status" value="1"/>
</dbReference>
<keyword evidence="5" id="KW-0418">Kinase</keyword>
<dbReference type="PROSITE" id="PS50011">
    <property type="entry name" value="PROTEIN_KINASE_DOM"/>
    <property type="match status" value="1"/>
</dbReference>
<gene>
    <name evidence="5" type="ORF">MGAL_10B006674</name>
</gene>
<evidence type="ECO:0000259" key="2">
    <source>
        <dbReference type="PROSITE" id="PS50011"/>
    </source>
</evidence>
<dbReference type="InterPro" id="IPR000719">
    <property type="entry name" value="Prot_kinase_dom"/>
</dbReference>
<dbReference type="SMART" id="SM00450">
    <property type="entry name" value="RHOD"/>
    <property type="match status" value="1"/>
</dbReference>
<dbReference type="InterPro" id="IPR035969">
    <property type="entry name" value="Rab-GAP_TBC_sf"/>
</dbReference>
<dbReference type="Proteomes" id="UP000596742">
    <property type="component" value="Unassembled WGS sequence"/>
</dbReference>
<reference evidence="5" key="1">
    <citation type="submission" date="2018-11" db="EMBL/GenBank/DDBJ databases">
        <authorList>
            <person name="Alioto T."/>
            <person name="Alioto T."/>
        </authorList>
    </citation>
    <scope>NUCLEOTIDE SEQUENCE</scope>
</reference>
<evidence type="ECO:0000256" key="1">
    <source>
        <dbReference type="ARBA" id="ARBA00022468"/>
    </source>
</evidence>
<keyword evidence="5" id="KW-0808">Transferase</keyword>
<evidence type="ECO:0000313" key="5">
    <source>
        <dbReference type="EMBL" id="VDI49119.1"/>
    </source>
</evidence>
<dbReference type="PANTHER" id="PTHR22957">
    <property type="entry name" value="TBC1 DOMAIN FAMILY MEMBER GTPASE-ACTIVATING PROTEIN"/>
    <property type="match status" value="1"/>
</dbReference>
<dbReference type="GO" id="GO:0005524">
    <property type="term" value="F:ATP binding"/>
    <property type="evidence" value="ECO:0007669"/>
    <property type="project" value="InterPro"/>
</dbReference>
<dbReference type="FunFam" id="3.40.250.10:FF:000018">
    <property type="entry name" value="TBC domain-containing protein kinase-like protein"/>
    <property type="match status" value="1"/>
</dbReference>
<feature type="domain" description="Protein kinase" evidence="2">
    <location>
        <begin position="1"/>
        <end position="276"/>
    </location>
</feature>
<dbReference type="Gene3D" id="1.10.472.80">
    <property type="entry name" value="Ypt/Rab-GAP domain of gyp1p, domain 3"/>
    <property type="match status" value="1"/>
</dbReference>
<dbReference type="SMART" id="SM00164">
    <property type="entry name" value="TBC"/>
    <property type="match status" value="1"/>
</dbReference>
<dbReference type="Pfam" id="PF00069">
    <property type="entry name" value="Pkinase"/>
    <property type="match status" value="1"/>
</dbReference>
<keyword evidence="1" id="KW-0343">GTPase activation</keyword>
<dbReference type="FunFam" id="1.10.510.10:FF:000332">
    <property type="entry name" value="TBC domain-containing protein kinase-like protein"/>
    <property type="match status" value="1"/>
</dbReference>
<evidence type="ECO:0000259" key="4">
    <source>
        <dbReference type="PROSITE" id="PS50206"/>
    </source>
</evidence>
<accession>A0A8B6FI82</accession>
<dbReference type="InterPro" id="IPR011009">
    <property type="entry name" value="Kinase-like_dom_sf"/>
</dbReference>
<dbReference type="Gene3D" id="3.40.250.10">
    <property type="entry name" value="Rhodanese-like domain"/>
    <property type="match status" value="1"/>
</dbReference>
<sequence length="831" mass="94489">MTELGKADFGVKTFFAKSHPNDKCGSNGLPLTPNSIKILGRFQGLTTIHHPRLCRYIDISKGRHERLIVVSEYYKDNLLKIGKTGKYGSVEELLTLAYEVLEGLVYLNRKSITHRNLSKSNILFDTKGNVKLSEYGLYHVTEYGANVSFPIGLPEYMPPEVLCDCPIETDEHADTETVVTDPCGPKTDVWSLGVILLEVFTNVDLWEGLSNPQKIYRTVEFLNEGKHPFDFYTEEYSLQDKIKVLPEGVLDFLRNCLTVNSKERPSPECLLQYKIFSEHNANKKPYKNGFRMFTVQLRSKDLELSPYDENGYTEDHLSERSMDEVYYLWRLAGGDLEGVLKSQGLVKTKPPVTLIPNFCTGDGDVFGQKRDRAELLDNTIVVLSQEQLRNRLSEVDEKAYYPLIHTDDDMTEFKRMPKSSSAADLLETASLPLIIREKDVEYQIEVDIPRCHQYHQLLSSPTAHAKFKRVLKAWVYYNPQYVYWQGLDSLCAPFLALNFNDEALAFSCLQAFIPKYLHNFFMKDNSAVIQEYLCVFSHLIAFHDPELSNHLEGIGFIPDLYAIPWFLTMYAHVFPLHKLVHLWDTLLLGNSSFPLCIGVAILTQLKSQLISFGFNECILLFSDMPEINIELCVQDSIRIFCNTPKSAIYRQHARPAKKTIKADSRPNLSYYSRDYNDQPTNDLSMEPKTIEELRAVKCPHISAEDMIELGEFSGPVQSKSPTKRKHNSKPMLLVIDVRVQEEFNKGTIPSSINIPFQSAFCPEGNLNPCPAVTTLNAHPLQVKVVVGGRNKNALNFANELVRLGYKKVCVLHKGIDVLRNTSILTIPPADI</sequence>
<dbReference type="PROSITE" id="PS50206">
    <property type="entry name" value="RHODANESE_3"/>
    <property type="match status" value="1"/>
</dbReference>
<dbReference type="Gene3D" id="1.10.8.270">
    <property type="entry name" value="putative rabgap domain of human tbc1 domain family member 14 like domains"/>
    <property type="match status" value="1"/>
</dbReference>
<dbReference type="InterPro" id="IPR000195">
    <property type="entry name" value="Rab-GAP-TBC_dom"/>
</dbReference>
<dbReference type="GO" id="GO:0004672">
    <property type="term" value="F:protein kinase activity"/>
    <property type="evidence" value="ECO:0007669"/>
    <property type="project" value="InterPro"/>
</dbReference>
<protein>
    <submittedName>
        <fullName evidence="5">TBC domain-containing protein kinase-like protein</fullName>
    </submittedName>
</protein>
<dbReference type="PANTHER" id="PTHR22957:SF168">
    <property type="entry name" value="TBC DOMAIN-CONTAINING PROTEIN KINASE-LIKE PROTEIN"/>
    <property type="match status" value="1"/>
</dbReference>